<dbReference type="PROSITE" id="PS50005">
    <property type="entry name" value="TPR"/>
    <property type="match status" value="1"/>
</dbReference>
<dbReference type="PROSITE" id="PS50076">
    <property type="entry name" value="DNAJ_2"/>
    <property type="match status" value="1"/>
</dbReference>
<proteinExistence type="predicted"/>
<keyword evidence="4" id="KW-1185">Reference proteome</keyword>
<keyword evidence="2" id="KW-0812">Transmembrane</keyword>
<dbReference type="SMART" id="SM00028">
    <property type="entry name" value="TPR"/>
    <property type="match status" value="2"/>
</dbReference>
<dbReference type="Gene3D" id="1.10.287.110">
    <property type="entry name" value="DnaJ domain"/>
    <property type="match status" value="1"/>
</dbReference>
<dbReference type="InterPro" id="IPR011990">
    <property type="entry name" value="TPR-like_helical_dom_sf"/>
</dbReference>
<dbReference type="AlphaFoldDB" id="A0A399FW66"/>
<dbReference type="SUPFAM" id="SSF48452">
    <property type="entry name" value="TPR-like"/>
    <property type="match status" value="1"/>
</dbReference>
<feature type="transmembrane region" description="Helical" evidence="2">
    <location>
        <begin position="321"/>
        <end position="349"/>
    </location>
</feature>
<evidence type="ECO:0000256" key="2">
    <source>
        <dbReference type="SAM" id="Phobius"/>
    </source>
</evidence>
<protein>
    <submittedName>
        <fullName evidence="3">Tetratricopeptide repeat protein</fullName>
    </submittedName>
</protein>
<dbReference type="OrthoDB" id="3436941at2"/>
<feature type="region of interest" description="Disordered" evidence="1">
    <location>
        <begin position="63"/>
        <end position="99"/>
    </location>
</feature>
<feature type="compositionally biased region" description="Low complexity" evidence="1">
    <location>
        <begin position="84"/>
        <end position="98"/>
    </location>
</feature>
<dbReference type="CDD" id="cd06257">
    <property type="entry name" value="DnaJ"/>
    <property type="match status" value="1"/>
</dbReference>
<sequence>MSYPPDDSFVDYYQLLGVDPEADWATVEKEIKQQQRKWRARTTLSDLNRRQEAERMMAQLADARKTLGDPARRAAHDRKRASRPRQPTTAAPAGAADAYDPLERAEEALRTNDYNRAMLFAEEASRATNSARAWNLRARAYAGEGDGRRAAVAAQESVGLEPDNPMYHIDLGIIHQVLDEPSSAIAAFEKASQLAPEEIGPRLLAASVHLDTEQFHAAVELLDRLHREHPDDREVRDMLAAALVTQAEAVPQDRDADSYVITSKQEIDAMRPLVERAARLGARDPEVRSAISGVREYLARQERKVLDIRALRRLPLSADRVGCLLLLLVVTVFLSPLHAAVGAFAAFGAGDPETGVLLLVVAALLGWAWWAYMVVPRWKQNLRDRRHLRSLSQ</sequence>
<name>A0A399FW66_9ACTN</name>
<keyword evidence="2" id="KW-1133">Transmembrane helix</keyword>
<organism evidence="3 4">
    <name type="scientific">Thermobifida halotolerans</name>
    <dbReference type="NCBI Taxonomy" id="483545"/>
    <lineage>
        <taxon>Bacteria</taxon>
        <taxon>Bacillati</taxon>
        <taxon>Actinomycetota</taxon>
        <taxon>Actinomycetes</taxon>
        <taxon>Streptosporangiales</taxon>
        <taxon>Nocardiopsidaceae</taxon>
        <taxon>Thermobifida</taxon>
    </lineage>
</organism>
<keyword evidence="2" id="KW-0472">Membrane</keyword>
<evidence type="ECO:0000313" key="3">
    <source>
        <dbReference type="EMBL" id="UOE18911.1"/>
    </source>
</evidence>
<dbReference type="EMBL" id="CP063196">
    <property type="protein sequence ID" value="UOE18911.1"/>
    <property type="molecule type" value="Genomic_DNA"/>
</dbReference>
<dbReference type="Proteomes" id="UP000265719">
    <property type="component" value="Chromosome"/>
</dbReference>
<dbReference type="KEGG" id="thao:NI17_019390"/>
<reference evidence="3" key="1">
    <citation type="submission" date="2020-10" db="EMBL/GenBank/DDBJ databases">
        <title>De novo genome project of the cellulose decomposer Thermobifida halotolerans type strain.</title>
        <authorList>
            <person name="Nagy I."/>
            <person name="Horvath B."/>
            <person name="Kukolya J."/>
            <person name="Nagy I."/>
            <person name="Orsini M."/>
        </authorList>
    </citation>
    <scope>NUCLEOTIDE SEQUENCE</scope>
    <source>
        <strain evidence="3">DSM 44931</strain>
    </source>
</reference>
<accession>A0A399FW66</accession>
<dbReference type="Pfam" id="PF14559">
    <property type="entry name" value="TPR_19"/>
    <property type="match status" value="1"/>
</dbReference>
<dbReference type="InterPro" id="IPR036869">
    <property type="entry name" value="J_dom_sf"/>
</dbReference>
<evidence type="ECO:0000256" key="1">
    <source>
        <dbReference type="SAM" id="MobiDB-lite"/>
    </source>
</evidence>
<dbReference type="SUPFAM" id="SSF46565">
    <property type="entry name" value="Chaperone J-domain"/>
    <property type="match status" value="1"/>
</dbReference>
<dbReference type="InterPro" id="IPR019734">
    <property type="entry name" value="TPR_rpt"/>
</dbReference>
<dbReference type="RefSeq" id="WP_068691426.1">
    <property type="nucleotide sequence ID" value="NZ_CP063196.1"/>
</dbReference>
<dbReference type="InterPro" id="IPR001623">
    <property type="entry name" value="DnaJ_domain"/>
</dbReference>
<feature type="compositionally biased region" description="Basic and acidic residues" evidence="1">
    <location>
        <begin position="63"/>
        <end position="74"/>
    </location>
</feature>
<feature type="transmembrane region" description="Helical" evidence="2">
    <location>
        <begin position="355"/>
        <end position="375"/>
    </location>
</feature>
<dbReference type="Gene3D" id="1.25.40.10">
    <property type="entry name" value="Tetratricopeptide repeat domain"/>
    <property type="match status" value="1"/>
</dbReference>
<gene>
    <name evidence="3" type="ORF">NI17_019390</name>
</gene>
<evidence type="ECO:0000313" key="4">
    <source>
        <dbReference type="Proteomes" id="UP000265719"/>
    </source>
</evidence>